<reference evidence="1" key="1">
    <citation type="submission" date="2021-02" db="EMBL/GenBank/DDBJ databases">
        <authorList>
            <person name="Dougan E. K."/>
            <person name="Rhodes N."/>
            <person name="Thang M."/>
            <person name="Chan C."/>
        </authorList>
    </citation>
    <scope>NUCLEOTIDE SEQUENCE</scope>
</reference>
<dbReference type="Proteomes" id="UP000626109">
    <property type="component" value="Unassembled WGS sequence"/>
</dbReference>
<evidence type="ECO:0000313" key="2">
    <source>
        <dbReference type="Proteomes" id="UP000626109"/>
    </source>
</evidence>
<organism evidence="1 2">
    <name type="scientific">Polarella glacialis</name>
    <name type="common">Dinoflagellate</name>
    <dbReference type="NCBI Taxonomy" id="89957"/>
    <lineage>
        <taxon>Eukaryota</taxon>
        <taxon>Sar</taxon>
        <taxon>Alveolata</taxon>
        <taxon>Dinophyceae</taxon>
        <taxon>Suessiales</taxon>
        <taxon>Suessiaceae</taxon>
        <taxon>Polarella</taxon>
    </lineage>
</organism>
<dbReference type="PANTHER" id="PTHR47664:SF1">
    <property type="entry name" value="CHROMOSOME UNDETERMINED SCAFFOLD_14, WHOLE GENOME SHOTGUN SEQUENCE"/>
    <property type="match status" value="1"/>
</dbReference>
<name>A0A813IMS0_POLGL</name>
<evidence type="ECO:0000313" key="1">
    <source>
        <dbReference type="EMBL" id="CAE8653078.1"/>
    </source>
</evidence>
<evidence type="ECO:0008006" key="3">
    <source>
        <dbReference type="Google" id="ProtNLM"/>
    </source>
</evidence>
<protein>
    <recommendedName>
        <fullName evidence="3">SH3 domain-containing protein</fullName>
    </recommendedName>
</protein>
<accession>A0A813IMS0</accession>
<comment type="caution">
    <text evidence="1">The sequence shown here is derived from an EMBL/GenBank/DDBJ whole genome shotgun (WGS) entry which is preliminary data.</text>
</comment>
<dbReference type="EMBL" id="CAJNNW010011359">
    <property type="protein sequence ID" value="CAE8653078.1"/>
    <property type="molecule type" value="Genomic_DNA"/>
</dbReference>
<feature type="non-terminal residue" evidence="1">
    <location>
        <position position="238"/>
    </location>
</feature>
<proteinExistence type="predicted"/>
<gene>
    <name evidence="1" type="ORF">PGLA2088_LOCUS10151</name>
</gene>
<sequence length="238" mass="26441">VPRHTYSEAAQKEAVGPQPGIYRCVHGPRVAIRAAPSSSAAILDTIHPGDVLRVSEIIAPGWARIDVDEVWARWTSPWPRLPRGVISETGDDEPENDLDEEQAADLVPQHAFILIDGTEVGIDGLLIQRLSDAESQQVRWPFRDALEARCAEANAVHLRKSPSAASGLRQRFVDRALSYVGTPCHRMYHDPNSEKCKPGSDLYNAPRFLDSMQLIQQVLDDLKEDFGFLLVSNCKPSR</sequence>
<feature type="non-terminal residue" evidence="1">
    <location>
        <position position="1"/>
    </location>
</feature>
<dbReference type="AlphaFoldDB" id="A0A813IMS0"/>
<dbReference type="PANTHER" id="PTHR47664">
    <property type="entry name" value="NLPC_P60 DOMAIN-CONTAINING PROTEIN"/>
    <property type="match status" value="1"/>
</dbReference>